<feature type="compositionally biased region" description="Polar residues" evidence="1">
    <location>
        <begin position="321"/>
        <end position="333"/>
    </location>
</feature>
<feature type="domain" description="AKNA" evidence="2">
    <location>
        <begin position="601"/>
        <end position="666"/>
    </location>
</feature>
<feature type="region of interest" description="Disordered" evidence="1">
    <location>
        <begin position="122"/>
        <end position="206"/>
    </location>
</feature>
<feature type="compositionally biased region" description="Polar residues" evidence="1">
    <location>
        <begin position="26"/>
        <end position="41"/>
    </location>
</feature>
<gene>
    <name evidence="4" type="primary">LOC114047095</name>
    <name evidence="3" type="synonym">LOC114047098</name>
</gene>
<feature type="compositionally biased region" description="Polar residues" evidence="1">
    <location>
        <begin position="82"/>
        <end position="92"/>
    </location>
</feature>
<feature type="compositionally biased region" description="Polar residues" evidence="1">
    <location>
        <begin position="1147"/>
        <end position="1168"/>
    </location>
</feature>
<evidence type="ECO:0000313" key="3">
    <source>
        <dbReference type="Ensembl" id="ENSVURP00010004005.1"/>
    </source>
</evidence>
<feature type="compositionally biased region" description="Basic residues" evidence="1">
    <location>
        <begin position="1015"/>
        <end position="1024"/>
    </location>
</feature>
<dbReference type="RefSeq" id="XP_027723620.1">
    <property type="nucleotide sequence ID" value="XM_027867819.1"/>
</dbReference>
<dbReference type="GO" id="GO:0001837">
    <property type="term" value="P:epithelial to mesenchymal transition"/>
    <property type="evidence" value="ECO:0007669"/>
    <property type="project" value="TreeGrafter"/>
</dbReference>
<dbReference type="PANTHER" id="PTHR21510">
    <property type="entry name" value="AKNA DOMAIN-CONTAINING PROTEIN"/>
    <property type="match status" value="1"/>
</dbReference>
<feature type="compositionally biased region" description="Low complexity" evidence="1">
    <location>
        <begin position="184"/>
        <end position="196"/>
    </location>
</feature>
<accession>A0A4X2LCC2</accession>
<feature type="compositionally biased region" description="Polar residues" evidence="1">
    <location>
        <begin position="934"/>
        <end position="959"/>
    </location>
</feature>
<feature type="compositionally biased region" description="Basic and acidic residues" evidence="1">
    <location>
        <begin position="806"/>
        <end position="823"/>
    </location>
</feature>
<proteinExistence type="predicted"/>
<evidence type="ECO:0000256" key="1">
    <source>
        <dbReference type="SAM" id="MobiDB-lite"/>
    </source>
</evidence>
<dbReference type="OMA" id="PHLAMTE"/>
<feature type="compositionally biased region" description="Polar residues" evidence="1">
    <location>
        <begin position="134"/>
        <end position="150"/>
    </location>
</feature>
<dbReference type="InterPro" id="IPR022150">
    <property type="entry name" value="AKNA_dom"/>
</dbReference>
<feature type="compositionally biased region" description="Polar residues" evidence="1">
    <location>
        <begin position="1102"/>
        <end position="1122"/>
    </location>
</feature>
<feature type="region of interest" description="Disordered" evidence="1">
    <location>
        <begin position="378"/>
        <end position="397"/>
    </location>
</feature>
<feature type="compositionally biased region" description="Low complexity" evidence="1">
    <location>
        <begin position="880"/>
        <end position="889"/>
    </location>
</feature>
<feature type="compositionally biased region" description="Pro residues" evidence="1">
    <location>
        <begin position="856"/>
        <end position="866"/>
    </location>
</feature>
<feature type="region of interest" description="Disordered" evidence="1">
    <location>
        <begin position="263"/>
        <end position="363"/>
    </location>
</feature>
<feature type="region of interest" description="Disordered" evidence="1">
    <location>
        <begin position="82"/>
        <end position="108"/>
    </location>
</feature>
<evidence type="ECO:0000313" key="4">
    <source>
        <dbReference type="Ensembl" id="ENSVURP00010019385.1"/>
    </source>
</evidence>
<feature type="compositionally biased region" description="Polar residues" evidence="1">
    <location>
        <begin position="1175"/>
        <end position="1190"/>
    </location>
</feature>
<feature type="region of interest" description="Disordered" evidence="1">
    <location>
        <begin position="780"/>
        <end position="889"/>
    </location>
</feature>
<dbReference type="InterPro" id="IPR052655">
    <property type="entry name" value="AKNA_Centrosome-Trans_reg"/>
</dbReference>
<dbReference type="Pfam" id="PF12443">
    <property type="entry name" value="AKNA"/>
    <property type="match status" value="1"/>
</dbReference>
<dbReference type="GO" id="GO:0060234">
    <property type="term" value="P:neuroblast delamination"/>
    <property type="evidence" value="ECO:0007669"/>
    <property type="project" value="TreeGrafter"/>
</dbReference>
<feature type="compositionally biased region" description="Basic and acidic residues" evidence="1">
    <location>
        <begin position="1031"/>
        <end position="1052"/>
    </location>
</feature>
<dbReference type="Ensembl" id="ENSVURT00010004544.1">
    <property type="protein sequence ID" value="ENSVURP00010004005.1"/>
    <property type="gene ID" value="ENSVURG00010003207.1"/>
</dbReference>
<dbReference type="OrthoDB" id="10035553at2759"/>
<feature type="compositionally biased region" description="Basic and acidic residues" evidence="1">
    <location>
        <begin position="1288"/>
        <end position="1298"/>
    </location>
</feature>
<reference evidence="4" key="2">
    <citation type="submission" date="2025-05" db="UniProtKB">
        <authorList>
            <consortium name="Ensembl"/>
        </authorList>
    </citation>
    <scope>IDENTIFICATION</scope>
</reference>
<dbReference type="PANTHER" id="PTHR21510:SF15">
    <property type="entry name" value="MICROTUBULE ORGANIZATION PROTEIN AKNA"/>
    <property type="match status" value="1"/>
</dbReference>
<name>A0A4X2LCC2_VOMUR</name>
<feature type="compositionally biased region" description="Basic and acidic residues" evidence="1">
    <location>
        <begin position="93"/>
        <end position="108"/>
    </location>
</feature>
<feature type="region of interest" description="Disordered" evidence="1">
    <location>
        <begin position="219"/>
        <end position="243"/>
    </location>
</feature>
<organism evidence="4 5">
    <name type="scientific">Vombatus ursinus</name>
    <name type="common">Common wombat</name>
    <dbReference type="NCBI Taxonomy" id="29139"/>
    <lineage>
        <taxon>Eukaryota</taxon>
        <taxon>Metazoa</taxon>
        <taxon>Chordata</taxon>
        <taxon>Craniata</taxon>
        <taxon>Vertebrata</taxon>
        <taxon>Euteleostomi</taxon>
        <taxon>Mammalia</taxon>
        <taxon>Metatheria</taxon>
        <taxon>Diprotodontia</taxon>
        <taxon>Vombatidae</taxon>
        <taxon>Vombatus</taxon>
    </lineage>
</organism>
<evidence type="ECO:0000313" key="5">
    <source>
        <dbReference type="Proteomes" id="UP000314987"/>
    </source>
</evidence>
<feature type="compositionally biased region" description="Polar residues" evidence="1">
    <location>
        <begin position="993"/>
        <end position="1004"/>
    </location>
</feature>
<sequence>MTPIPTWHQGGGCSSSDDENELDVDSQGNSTSSLYGSPQQDHQQDMAEDGLSRDTRDFLESQRIECRSKGCLQRVYKRRFSSDYSISPTNLEEAQRESEGSHYGQEEDRVSGQYDFILYPTNVPTEHNPRPGSVGSTDSISESIGQSGDSLNYPINAPTGHNLRPDSVGSADSIPESVGQFGDSSEYPSESEAASSLGDGHPRITPTESFRSHFLSCLSPEGLQHTPSANGKMNSDSSYEEKPGSLMGAVNHTGCAISQDLSNSKAQMPHSPGYKFGREESNSPFRWGGTQPLDQIQKSKKASPAALRSQFSGSFCPFSPPKSNTPKRLNQSRAPKKGVNVPSHSSSEVSKYGRGQLNYPLPDFSKVEPRVRFPKAEETYRPPKGKNHSRQFQGPTRPLVFKSPAEIVREVLLSSGDNSPQKASLPSYTVARVPKEFKTPQQATELVQQLQEDYHRLLTKYAEAENTIDQLRLGAKINLYSDPPKPSHGVHMGSMPHGTKVMSFTIPQARMAEWQSTTGSQALLDSELSATRGDLNPSPAVAYPGPLTEGSGTSTLGPSLGDRLTQTLANEVVRFLAQVESFEGLVQEGTLPPQDQLKRFWRLKEEQDALEKSFLWARGEHRRVQQLQASEVPPGKFDPNREVEGEIFRLGMRLEELMDEIDDLRPDQLSLRTPPEEKSRGSSAASPVSDLPTLSPALSAHAPMPAVCTPYPETPALQNGHTFLSGEHTEVSSASSEVENESPVLPQPLQYKQLQMEQDFQSLMARCHSIKLFPDAVKLEEDQEEKNSTQEVDGPIAGNPNAFESSSRRTEQEKGKHPNHLEECVEQTQSTQPLDLQSSPGNGGHHLDGLPQGPVAQPPPPAPQLTPPVSEQKQQPSHQSSIASLAGSGASGSLPLQKAFHLASTPQLARNFDVSQYKDHRIVSPETDSGFVGSETSRISPLTQTPEHQLSHTSVSFGTSDPRRLPQSSTACLPQAPSSHHPGRDKPVIRVSSGLSTSGAQAQRSDPMPITPPKKWTKSFHHKMGPGTKMAHLDGEGHDRAREQHSHGREDDQSPAATPSDETPQEAAQHPLSNLISREVRDQAIRALQQEVTRLRERIEASLNSPPQDTSSHNFQQATRAQSRLAKEPLALGSCSHTSKSAERYQSDSGDTTQNNSTVRVQLRSSSVPWEEPQPAQTIPASESEQSISRIQAEESRGEEQSPSDRIKGGTKGKQTDTVYFRGLYTGHEYSVKSSQRFQADNNSHSCPRCHSLRKKLPDNTLSKDPEELFPSDSMKKTQCPMCHRPRNPTERDKEPSGIDKGTQKGAPLSSGPARKSEQRQQQSTSPSLPHPPGVWYLAPPLPAPAGATFAYVPPVPVVPYSPSTLYYSPVAPTSASSPLHYSSGKKPAKVRPLSQSHRTPTPIPGHRCLSEMDLVDLDDLSLSLSQAVEAAKNVELTTKQMSRSLSADLHRARGLRGSCLF</sequence>
<feature type="compositionally biased region" description="Basic and acidic residues" evidence="1">
    <location>
        <begin position="1256"/>
        <end position="1267"/>
    </location>
</feature>
<dbReference type="Proteomes" id="UP000314987">
    <property type="component" value="Unassembled WGS sequence"/>
</dbReference>
<keyword evidence="5" id="KW-1185">Reference proteome</keyword>
<evidence type="ECO:0000259" key="2">
    <source>
        <dbReference type="Pfam" id="PF12443"/>
    </source>
</evidence>
<feature type="region of interest" description="Disordered" evidence="1">
    <location>
        <begin position="920"/>
        <end position="1078"/>
    </location>
</feature>
<feature type="compositionally biased region" description="Polar residues" evidence="1">
    <location>
        <begin position="225"/>
        <end position="237"/>
    </location>
</feature>
<feature type="compositionally biased region" description="Polar residues" evidence="1">
    <location>
        <begin position="966"/>
        <end position="978"/>
    </location>
</feature>
<feature type="compositionally biased region" description="Basic and acidic residues" evidence="1">
    <location>
        <begin position="42"/>
        <end position="56"/>
    </location>
</feature>
<feature type="region of interest" description="Disordered" evidence="1">
    <location>
        <begin position="1102"/>
        <end position="1215"/>
    </location>
</feature>
<reference evidence="5" key="1">
    <citation type="submission" date="2018-12" db="EMBL/GenBank/DDBJ databases">
        <authorList>
            <person name="Yazar S."/>
        </authorList>
    </citation>
    <scope>NUCLEOTIDE SEQUENCE [LARGE SCALE GENOMIC DNA]</scope>
</reference>
<dbReference type="GeneID" id="114047095"/>
<protein>
    <recommendedName>
        <fullName evidence="2">AKNA domain-containing protein</fullName>
    </recommendedName>
</protein>
<feature type="region of interest" description="Disordered" evidence="1">
    <location>
        <begin position="665"/>
        <end position="697"/>
    </location>
</feature>
<feature type="region of interest" description="Disordered" evidence="1">
    <location>
        <begin position="1376"/>
        <end position="1406"/>
    </location>
</feature>
<feature type="region of interest" description="Disordered" evidence="1">
    <location>
        <begin position="1236"/>
        <end position="1332"/>
    </location>
</feature>
<feature type="compositionally biased region" description="Basic and acidic residues" evidence="1">
    <location>
        <begin position="1192"/>
        <end position="1208"/>
    </location>
</feature>
<dbReference type="GeneTree" id="ENSGT00940000154254"/>
<feature type="compositionally biased region" description="Polar residues" evidence="1">
    <location>
        <begin position="1236"/>
        <end position="1246"/>
    </location>
</feature>
<dbReference type="GO" id="GO:0005813">
    <property type="term" value="C:centrosome"/>
    <property type="evidence" value="ECO:0007669"/>
    <property type="project" value="TreeGrafter"/>
</dbReference>
<dbReference type="Ensembl" id="ENSVURT00010022069.1">
    <property type="protein sequence ID" value="ENSVURP00010019385.1"/>
    <property type="gene ID" value="ENSVURG00010014810.1"/>
</dbReference>
<feature type="compositionally biased region" description="Polar residues" evidence="1">
    <location>
        <begin position="826"/>
        <end position="840"/>
    </location>
</feature>
<dbReference type="GO" id="GO:0021849">
    <property type="term" value="P:neuroblast division in subventricular zone"/>
    <property type="evidence" value="ECO:0007669"/>
    <property type="project" value="TreeGrafter"/>
</dbReference>
<feature type="region of interest" description="Disordered" evidence="1">
    <location>
        <begin position="1"/>
        <end position="56"/>
    </location>
</feature>